<keyword evidence="3" id="KW-1185">Reference proteome</keyword>
<feature type="region of interest" description="Disordered" evidence="1">
    <location>
        <begin position="11"/>
        <end position="31"/>
    </location>
</feature>
<evidence type="ECO:0000256" key="1">
    <source>
        <dbReference type="SAM" id="MobiDB-lite"/>
    </source>
</evidence>
<dbReference type="Proteomes" id="UP001500752">
    <property type="component" value="Unassembled WGS sequence"/>
</dbReference>
<dbReference type="RefSeq" id="WP_345154139.1">
    <property type="nucleotide sequence ID" value="NZ_BAABEO010000034.1"/>
</dbReference>
<evidence type="ECO:0000313" key="3">
    <source>
        <dbReference type="Proteomes" id="UP001500752"/>
    </source>
</evidence>
<gene>
    <name evidence="2" type="ORF">GCM10023081_42930</name>
</gene>
<organism evidence="2 3">
    <name type="scientific">Arthrobacter ginkgonis</name>
    <dbReference type="NCBI Taxonomy" id="1630594"/>
    <lineage>
        <taxon>Bacteria</taxon>
        <taxon>Bacillati</taxon>
        <taxon>Actinomycetota</taxon>
        <taxon>Actinomycetes</taxon>
        <taxon>Micrococcales</taxon>
        <taxon>Micrococcaceae</taxon>
        <taxon>Arthrobacter</taxon>
    </lineage>
</organism>
<reference evidence="3" key="1">
    <citation type="journal article" date="2019" name="Int. J. Syst. Evol. Microbiol.">
        <title>The Global Catalogue of Microorganisms (GCM) 10K type strain sequencing project: providing services to taxonomists for standard genome sequencing and annotation.</title>
        <authorList>
            <consortium name="The Broad Institute Genomics Platform"/>
            <consortium name="The Broad Institute Genome Sequencing Center for Infectious Disease"/>
            <person name="Wu L."/>
            <person name="Ma J."/>
        </authorList>
    </citation>
    <scope>NUCLEOTIDE SEQUENCE [LARGE SCALE GENOMIC DNA]</scope>
    <source>
        <strain evidence="3">JCM 30742</strain>
    </source>
</reference>
<accession>A0ABP7D7G8</accession>
<comment type="caution">
    <text evidence="2">The sequence shown here is derived from an EMBL/GenBank/DDBJ whole genome shotgun (WGS) entry which is preliminary data.</text>
</comment>
<proteinExistence type="predicted"/>
<name>A0ABP7D7G8_9MICC</name>
<evidence type="ECO:0000313" key="2">
    <source>
        <dbReference type="EMBL" id="GAA3701930.1"/>
    </source>
</evidence>
<dbReference type="EMBL" id="BAABEO010000034">
    <property type="protein sequence ID" value="GAA3701930.1"/>
    <property type="molecule type" value="Genomic_DNA"/>
</dbReference>
<protein>
    <submittedName>
        <fullName evidence="2">Uncharacterized protein</fullName>
    </submittedName>
</protein>
<sequence>MVSRFLSSLFGVPPRDAEQGPTPPPESDDDRVASSLIALQMTVRGAGRDLPNIVSSQLRQIDDILQPLVDYIAQNGCSTEQRVLLEAIIGDYLPTPLRAFLAASEQDRSDDARATNLLCEQLALLFATAQDLNHQVRSGAITELSTYARFLGDKFEPSMLTGGNL</sequence>